<evidence type="ECO:0000313" key="5">
    <source>
        <dbReference type="Proteomes" id="UP000187495"/>
    </source>
</evidence>
<proteinExistence type="inferred from homology"/>
<evidence type="ECO:0000256" key="1">
    <source>
        <dbReference type="ARBA" id="ARBA00008270"/>
    </source>
</evidence>
<reference evidence="5" key="1">
    <citation type="submission" date="2017-01" db="EMBL/GenBank/DDBJ databases">
        <authorList>
            <person name="Varghese N."/>
            <person name="Submissions S."/>
        </authorList>
    </citation>
    <scope>NUCLEOTIDE SEQUENCE [LARGE SCALE GENOMIC DNA]</scope>
    <source>
        <strain evidence="5">DSM 21768</strain>
    </source>
</reference>
<dbReference type="SUPFAM" id="SSF54506">
    <property type="entry name" value="Diaminopimelate epimerase-like"/>
    <property type="match status" value="1"/>
</dbReference>
<accession>A0A1N7FUN0</accession>
<keyword evidence="2" id="KW-0413">Isomerase</keyword>
<dbReference type="Proteomes" id="UP000187495">
    <property type="component" value="Unassembled WGS sequence"/>
</dbReference>
<dbReference type="RefSeq" id="WP_200800843.1">
    <property type="nucleotide sequence ID" value="NZ_FTNU01000017.1"/>
</dbReference>
<keyword evidence="5" id="KW-1185">Reference proteome</keyword>
<dbReference type="GO" id="GO:0016853">
    <property type="term" value="F:isomerase activity"/>
    <property type="evidence" value="ECO:0007669"/>
    <property type="project" value="UniProtKB-KW"/>
</dbReference>
<dbReference type="STRING" id="34061.B0189_06435"/>
<evidence type="ECO:0000313" key="4">
    <source>
        <dbReference type="EMBL" id="SIS04068.1"/>
    </source>
</evidence>
<dbReference type="GO" id="GO:0005737">
    <property type="term" value="C:cytoplasm"/>
    <property type="evidence" value="ECO:0007669"/>
    <property type="project" value="TreeGrafter"/>
</dbReference>
<dbReference type="PIRSF" id="PIRSF016184">
    <property type="entry name" value="PhzC_PhzF"/>
    <property type="match status" value="1"/>
</dbReference>
<dbReference type="Gene3D" id="3.10.310.10">
    <property type="entry name" value="Diaminopimelate Epimerase, Chain A, domain 1"/>
    <property type="match status" value="2"/>
</dbReference>
<name>A0A1N7FUN0_9GAMM</name>
<dbReference type="InterPro" id="IPR003719">
    <property type="entry name" value="Phenazine_PhzF-like"/>
</dbReference>
<dbReference type="Pfam" id="PF02567">
    <property type="entry name" value="PhzC-PhzF"/>
    <property type="match status" value="1"/>
</dbReference>
<organism evidence="4 5">
    <name type="scientific">Moraxella cuniculi DSM 21768</name>
    <dbReference type="NCBI Taxonomy" id="1122245"/>
    <lineage>
        <taxon>Bacteria</taxon>
        <taxon>Pseudomonadati</taxon>
        <taxon>Pseudomonadota</taxon>
        <taxon>Gammaproteobacteria</taxon>
        <taxon>Moraxellales</taxon>
        <taxon>Moraxellaceae</taxon>
        <taxon>Moraxella</taxon>
    </lineage>
</organism>
<dbReference type="AlphaFoldDB" id="A0A1N7FUN0"/>
<dbReference type="NCBIfam" id="TIGR00654">
    <property type="entry name" value="PhzF_family"/>
    <property type="match status" value="1"/>
</dbReference>
<evidence type="ECO:0000256" key="3">
    <source>
        <dbReference type="PIRSR" id="PIRSR016184-1"/>
    </source>
</evidence>
<gene>
    <name evidence="4" type="ORF">SAMN02745664_11741</name>
</gene>
<dbReference type="EMBL" id="FTNU01000017">
    <property type="protein sequence ID" value="SIS04068.1"/>
    <property type="molecule type" value="Genomic_DNA"/>
</dbReference>
<dbReference type="PANTHER" id="PTHR13774">
    <property type="entry name" value="PHENAZINE BIOSYNTHESIS PROTEIN"/>
    <property type="match status" value="1"/>
</dbReference>
<dbReference type="PANTHER" id="PTHR13774:SF17">
    <property type="entry name" value="PHENAZINE BIOSYNTHESIS-LIKE DOMAIN-CONTAINING PROTEIN"/>
    <property type="match status" value="1"/>
</dbReference>
<evidence type="ECO:0000256" key="2">
    <source>
        <dbReference type="ARBA" id="ARBA00023235"/>
    </source>
</evidence>
<protein>
    <submittedName>
        <fullName evidence="4">Phenazine biosynthesis protein PhzF family</fullName>
    </submittedName>
</protein>
<sequence length="266" mass="28985">MPKPILQYTVDAFTHRVFQGNPAAVCVLDDWLDDATLLNIAKENNLSETAFVVPKNATSQSDFDLRWFTPTTEIDLCGHATLATAFALTQALATPPDTFYFHTRQAGVLTVQKQDDLFLMDFPAYPLTPVADVAKIGEVLGVTPKVAYLGRDLLCVFDDENWVKNFVPNDEKIAQLDGLLCHITAPSGEFDCTSRSFAPKVGISEDPVCGSGHCHIFPYWAKALGKASLIGYQASPRSGILQGKISGNRVVLGGKAVLFAKSEIYL</sequence>
<comment type="similarity">
    <text evidence="1">Belongs to the PhzF family.</text>
</comment>
<feature type="active site" evidence="3">
    <location>
        <position position="48"/>
    </location>
</feature>